<keyword evidence="3" id="KW-1185">Reference proteome</keyword>
<dbReference type="EMBL" id="JAHRIQ010071754">
    <property type="protein sequence ID" value="MEQ2244826.1"/>
    <property type="molecule type" value="Genomic_DNA"/>
</dbReference>
<accession>A0ABV0UJB4</accession>
<sequence length="109" mass="11763">MRLSSIKSGSSPHVSSANHPLTLRFFGPPVIDPSCSSAELDPPPPRLCHLPSNLLPVSSCPLAFTPLPVGSQGEDISNPKPNMSIRAHDILSIHDFLWGPSTKEIIIYQ</sequence>
<dbReference type="Proteomes" id="UP001482620">
    <property type="component" value="Unassembled WGS sequence"/>
</dbReference>
<name>A0ABV0UJB4_9TELE</name>
<proteinExistence type="predicted"/>
<evidence type="ECO:0000313" key="3">
    <source>
        <dbReference type="Proteomes" id="UP001482620"/>
    </source>
</evidence>
<reference evidence="2 3" key="1">
    <citation type="submission" date="2021-06" db="EMBL/GenBank/DDBJ databases">
        <authorList>
            <person name="Palmer J.M."/>
        </authorList>
    </citation>
    <scope>NUCLEOTIDE SEQUENCE [LARGE SCALE GENOMIC DNA]</scope>
    <source>
        <strain evidence="3">if_2019</strain>
        <tissue evidence="2">Muscle</tissue>
    </source>
</reference>
<gene>
    <name evidence="2" type="ORF">ILYODFUR_021190</name>
</gene>
<comment type="caution">
    <text evidence="2">The sequence shown here is derived from an EMBL/GenBank/DDBJ whole genome shotgun (WGS) entry which is preliminary data.</text>
</comment>
<evidence type="ECO:0000256" key="1">
    <source>
        <dbReference type="SAM" id="MobiDB-lite"/>
    </source>
</evidence>
<feature type="compositionally biased region" description="Polar residues" evidence="1">
    <location>
        <begin position="1"/>
        <end position="19"/>
    </location>
</feature>
<protein>
    <submittedName>
        <fullName evidence="2">Uncharacterized protein</fullName>
    </submittedName>
</protein>
<organism evidence="2 3">
    <name type="scientific">Ilyodon furcidens</name>
    <name type="common">goldbreast splitfin</name>
    <dbReference type="NCBI Taxonomy" id="33524"/>
    <lineage>
        <taxon>Eukaryota</taxon>
        <taxon>Metazoa</taxon>
        <taxon>Chordata</taxon>
        <taxon>Craniata</taxon>
        <taxon>Vertebrata</taxon>
        <taxon>Euteleostomi</taxon>
        <taxon>Actinopterygii</taxon>
        <taxon>Neopterygii</taxon>
        <taxon>Teleostei</taxon>
        <taxon>Neoteleostei</taxon>
        <taxon>Acanthomorphata</taxon>
        <taxon>Ovalentaria</taxon>
        <taxon>Atherinomorphae</taxon>
        <taxon>Cyprinodontiformes</taxon>
        <taxon>Goodeidae</taxon>
        <taxon>Ilyodon</taxon>
    </lineage>
</organism>
<feature type="region of interest" description="Disordered" evidence="1">
    <location>
        <begin position="1"/>
        <end position="20"/>
    </location>
</feature>
<evidence type="ECO:0000313" key="2">
    <source>
        <dbReference type="EMBL" id="MEQ2244826.1"/>
    </source>
</evidence>